<name>A0AAV6V1U0_9ARAC</name>
<proteinExistence type="predicted"/>
<keyword evidence="3" id="KW-1185">Reference proteome</keyword>
<accession>A0AAV6V1U0</accession>
<organism evidence="2 3">
    <name type="scientific">Oedothorax gibbosus</name>
    <dbReference type="NCBI Taxonomy" id="931172"/>
    <lineage>
        <taxon>Eukaryota</taxon>
        <taxon>Metazoa</taxon>
        <taxon>Ecdysozoa</taxon>
        <taxon>Arthropoda</taxon>
        <taxon>Chelicerata</taxon>
        <taxon>Arachnida</taxon>
        <taxon>Araneae</taxon>
        <taxon>Araneomorphae</taxon>
        <taxon>Entelegynae</taxon>
        <taxon>Araneoidea</taxon>
        <taxon>Linyphiidae</taxon>
        <taxon>Erigoninae</taxon>
        <taxon>Oedothorax</taxon>
    </lineage>
</organism>
<reference evidence="2 3" key="1">
    <citation type="journal article" date="2022" name="Nat. Ecol. Evol.">
        <title>A masculinizing supergene underlies an exaggerated male reproductive morph in a spider.</title>
        <authorList>
            <person name="Hendrickx F."/>
            <person name="De Corte Z."/>
            <person name="Sonet G."/>
            <person name="Van Belleghem S.M."/>
            <person name="Kostlbacher S."/>
            <person name="Vangestel C."/>
        </authorList>
    </citation>
    <scope>NUCLEOTIDE SEQUENCE [LARGE SCALE GENOMIC DNA]</scope>
    <source>
        <strain evidence="2">W744_W776</strain>
    </source>
</reference>
<dbReference type="AlphaFoldDB" id="A0AAV6V1U0"/>
<dbReference type="Proteomes" id="UP000827092">
    <property type="component" value="Unassembled WGS sequence"/>
</dbReference>
<gene>
    <name evidence="2" type="ORF">JTE90_004104</name>
</gene>
<protein>
    <submittedName>
        <fullName evidence="2">Uncharacterized protein</fullName>
    </submittedName>
</protein>
<evidence type="ECO:0000313" key="3">
    <source>
        <dbReference type="Proteomes" id="UP000827092"/>
    </source>
</evidence>
<sequence length="75" mass="8764">MIISRAEIPSSLPSSITIDSSQREREEHGESIYRFPTFTRMKYLTRDDQTLAREQIFSIVIALLAERQGWHLPSR</sequence>
<feature type="region of interest" description="Disordered" evidence="1">
    <location>
        <begin position="1"/>
        <end position="29"/>
    </location>
</feature>
<dbReference type="EMBL" id="JAFNEN010000181">
    <property type="protein sequence ID" value="KAG8190529.1"/>
    <property type="molecule type" value="Genomic_DNA"/>
</dbReference>
<evidence type="ECO:0000256" key="1">
    <source>
        <dbReference type="SAM" id="MobiDB-lite"/>
    </source>
</evidence>
<comment type="caution">
    <text evidence="2">The sequence shown here is derived from an EMBL/GenBank/DDBJ whole genome shotgun (WGS) entry which is preliminary data.</text>
</comment>
<feature type="compositionally biased region" description="Low complexity" evidence="1">
    <location>
        <begin position="8"/>
        <end position="20"/>
    </location>
</feature>
<evidence type="ECO:0000313" key="2">
    <source>
        <dbReference type="EMBL" id="KAG8190529.1"/>
    </source>
</evidence>